<reference evidence="2" key="1">
    <citation type="submission" date="2016-10" db="EMBL/GenBank/DDBJ databases">
        <authorList>
            <person name="Varghese N."/>
            <person name="Submissions S."/>
        </authorList>
    </citation>
    <scope>NUCLEOTIDE SEQUENCE [LARGE SCALE GENOMIC DNA]</scope>
    <source>
        <strain evidence="2">DSM 25055</strain>
    </source>
</reference>
<gene>
    <name evidence="1" type="ORF">SAMN04489841_4460</name>
</gene>
<dbReference type="EMBL" id="FOFD01000007">
    <property type="protein sequence ID" value="SER73831.1"/>
    <property type="molecule type" value="Genomic_DNA"/>
</dbReference>
<dbReference type="STRING" id="1186196.SAMN04489841_4460"/>
<dbReference type="Proteomes" id="UP000199114">
    <property type="component" value="Unassembled WGS sequence"/>
</dbReference>
<proteinExistence type="predicted"/>
<dbReference type="RefSeq" id="WP_139210975.1">
    <property type="nucleotide sequence ID" value="NZ_FOFD01000007.1"/>
</dbReference>
<name>A0A1H9RLU0_9EURY</name>
<sequence>MEFAVSRAGTTLVTLHGGSDTTACDEATTMLAETLESPAADGAITDWDITDADIYEHPTAPFDPYTIALEFAVTVTVEAESADEAAEIGAAAIDDALDAAGVESVSYTSSPAASAA</sequence>
<organism evidence="1 2">
    <name type="scientific">Natrinema salaciae</name>
    <dbReference type="NCBI Taxonomy" id="1186196"/>
    <lineage>
        <taxon>Archaea</taxon>
        <taxon>Methanobacteriati</taxon>
        <taxon>Methanobacteriota</taxon>
        <taxon>Stenosarchaea group</taxon>
        <taxon>Halobacteria</taxon>
        <taxon>Halobacteriales</taxon>
        <taxon>Natrialbaceae</taxon>
        <taxon>Natrinema</taxon>
    </lineage>
</organism>
<protein>
    <submittedName>
        <fullName evidence="1">Uncharacterized protein</fullName>
    </submittedName>
</protein>
<accession>A0A1H9RLU0</accession>
<dbReference type="OrthoDB" id="205223at2157"/>
<evidence type="ECO:0000313" key="2">
    <source>
        <dbReference type="Proteomes" id="UP000199114"/>
    </source>
</evidence>
<evidence type="ECO:0000313" key="1">
    <source>
        <dbReference type="EMBL" id="SER73831.1"/>
    </source>
</evidence>
<dbReference type="AlphaFoldDB" id="A0A1H9RLU0"/>
<keyword evidence="2" id="KW-1185">Reference proteome</keyword>